<reference evidence="1 2" key="1">
    <citation type="submission" date="2011-02" db="EMBL/GenBank/DDBJ databases">
        <title>The Genome Sequence of Sphaeroforma arctica JP610.</title>
        <authorList>
            <consortium name="The Broad Institute Genome Sequencing Platform"/>
            <person name="Russ C."/>
            <person name="Cuomo C."/>
            <person name="Young S.K."/>
            <person name="Zeng Q."/>
            <person name="Gargeya S."/>
            <person name="Alvarado L."/>
            <person name="Berlin A."/>
            <person name="Chapman S.B."/>
            <person name="Chen Z."/>
            <person name="Freedman E."/>
            <person name="Gellesch M."/>
            <person name="Goldberg J."/>
            <person name="Griggs A."/>
            <person name="Gujja S."/>
            <person name="Heilman E."/>
            <person name="Heiman D."/>
            <person name="Howarth C."/>
            <person name="Mehta T."/>
            <person name="Neiman D."/>
            <person name="Pearson M."/>
            <person name="Roberts A."/>
            <person name="Saif S."/>
            <person name="Shea T."/>
            <person name="Shenoy N."/>
            <person name="Sisk P."/>
            <person name="Stolte C."/>
            <person name="Sykes S."/>
            <person name="White J."/>
            <person name="Yandava C."/>
            <person name="Burger G."/>
            <person name="Gray M.W."/>
            <person name="Holland P.W.H."/>
            <person name="King N."/>
            <person name="Lang F.B.F."/>
            <person name="Roger A.J."/>
            <person name="Ruiz-Trillo I."/>
            <person name="Haas B."/>
            <person name="Nusbaum C."/>
            <person name="Birren B."/>
        </authorList>
    </citation>
    <scope>NUCLEOTIDE SEQUENCE [LARGE SCALE GENOMIC DNA]</scope>
    <source>
        <strain evidence="1 2">JP610</strain>
    </source>
</reference>
<dbReference type="InterPro" id="IPR029063">
    <property type="entry name" value="SAM-dependent_MTases_sf"/>
</dbReference>
<keyword evidence="2" id="KW-1185">Reference proteome</keyword>
<feature type="non-terminal residue" evidence="1">
    <location>
        <position position="111"/>
    </location>
</feature>
<dbReference type="AlphaFoldDB" id="A0A0L0F6F9"/>
<evidence type="ECO:0000313" key="2">
    <source>
        <dbReference type="Proteomes" id="UP000054560"/>
    </source>
</evidence>
<name>A0A0L0F6F9_9EUKA</name>
<dbReference type="RefSeq" id="XP_014146121.1">
    <property type="nucleotide sequence ID" value="XM_014290646.1"/>
</dbReference>
<dbReference type="Proteomes" id="UP000054560">
    <property type="component" value="Unassembled WGS sequence"/>
</dbReference>
<dbReference type="OrthoDB" id="6093671at2759"/>
<sequence>MPHARVAGLGKVTGLLGSDGSTVSVGLSPLQLYVCVPFNTNAVLPYMSIATPVQLSTGGKLCMIADSVGSEGSATGVDLSAHRLYTCRAIVKKYNHKNIRLYLDDGTKFQT</sequence>
<dbReference type="GeneID" id="25915734"/>
<protein>
    <submittedName>
        <fullName evidence="1">Uncharacterized protein</fullName>
    </submittedName>
</protein>
<evidence type="ECO:0000313" key="1">
    <source>
        <dbReference type="EMBL" id="KNC72219.1"/>
    </source>
</evidence>
<accession>A0A0L0F6F9</accession>
<dbReference type="EMBL" id="KQ247391">
    <property type="protein sequence ID" value="KNC72219.1"/>
    <property type="molecule type" value="Genomic_DNA"/>
</dbReference>
<dbReference type="STRING" id="667725.A0A0L0F6F9"/>
<proteinExistence type="predicted"/>
<gene>
    <name evidence="1" type="ORF">SARC_15230</name>
</gene>
<dbReference type="SUPFAM" id="SSF53335">
    <property type="entry name" value="S-adenosyl-L-methionine-dependent methyltransferases"/>
    <property type="match status" value="1"/>
</dbReference>
<dbReference type="Gene3D" id="3.40.50.150">
    <property type="entry name" value="Vaccinia Virus protein VP39"/>
    <property type="match status" value="1"/>
</dbReference>
<organism evidence="1 2">
    <name type="scientific">Sphaeroforma arctica JP610</name>
    <dbReference type="NCBI Taxonomy" id="667725"/>
    <lineage>
        <taxon>Eukaryota</taxon>
        <taxon>Ichthyosporea</taxon>
        <taxon>Ichthyophonida</taxon>
        <taxon>Sphaeroforma</taxon>
    </lineage>
</organism>